<sequence length="215" mass="24863">MNGGSMTWRYIEYITLFWFTPLALYSLREHLGYILIPFLIAIAIGCLVVLMQKGVLQAQWQKAKNINYSHLYSIATVFVIIATLFLVVIAVTLPEKLLDLPQSDTNTWLLILLLYPFISVFPQEIIFRSYFFHRYRKVFTGNNSRCFFSSLSFSLAHLLYANWIAVILSFCGSLLFSYRYVKTDNIALVIVEHSLWGMFIFTSGLGSFFIVSTWL</sequence>
<organism evidence="3 4">
    <name type="scientific">Litorilituus sediminis</name>
    <dbReference type="NCBI Taxonomy" id="718192"/>
    <lineage>
        <taxon>Bacteria</taxon>
        <taxon>Pseudomonadati</taxon>
        <taxon>Pseudomonadota</taxon>
        <taxon>Gammaproteobacteria</taxon>
        <taxon>Alteromonadales</taxon>
        <taxon>Colwelliaceae</taxon>
        <taxon>Litorilituus</taxon>
    </lineage>
</organism>
<keyword evidence="1" id="KW-0812">Transmembrane</keyword>
<reference evidence="3 4" key="1">
    <citation type="submission" date="2018-12" db="EMBL/GenBank/DDBJ databases">
        <title>Complete genome of Litorilituus sediminis.</title>
        <authorList>
            <person name="Liu A."/>
            <person name="Rong J."/>
        </authorList>
    </citation>
    <scope>NUCLEOTIDE SEQUENCE [LARGE SCALE GENOMIC DNA]</scope>
    <source>
        <strain evidence="3 4">JCM 17549</strain>
    </source>
</reference>
<evidence type="ECO:0000259" key="2">
    <source>
        <dbReference type="Pfam" id="PF02517"/>
    </source>
</evidence>
<dbReference type="Proteomes" id="UP000290244">
    <property type="component" value="Chromosome"/>
</dbReference>
<keyword evidence="4" id="KW-1185">Reference proteome</keyword>
<protein>
    <submittedName>
        <fullName evidence="3">CPBP family intramembrane metalloprotease</fullName>
    </submittedName>
</protein>
<accession>A0A4P6P1J1</accession>
<feature type="domain" description="CAAX prenyl protease 2/Lysostaphin resistance protein A-like" evidence="2">
    <location>
        <begin position="107"/>
        <end position="197"/>
    </location>
</feature>
<keyword evidence="3" id="KW-0482">Metalloprotease</keyword>
<evidence type="ECO:0000256" key="1">
    <source>
        <dbReference type="SAM" id="Phobius"/>
    </source>
</evidence>
<evidence type="ECO:0000313" key="3">
    <source>
        <dbReference type="EMBL" id="QBG34991.1"/>
    </source>
</evidence>
<feature type="transmembrane region" description="Helical" evidence="1">
    <location>
        <begin position="108"/>
        <end position="127"/>
    </location>
</feature>
<evidence type="ECO:0000313" key="4">
    <source>
        <dbReference type="Proteomes" id="UP000290244"/>
    </source>
</evidence>
<dbReference type="Pfam" id="PF02517">
    <property type="entry name" value="Rce1-like"/>
    <property type="match status" value="1"/>
</dbReference>
<keyword evidence="1" id="KW-0472">Membrane</keyword>
<gene>
    <name evidence="3" type="ORF">EMK97_04190</name>
</gene>
<feature type="transmembrane region" description="Helical" evidence="1">
    <location>
        <begin position="195"/>
        <end position="214"/>
    </location>
</feature>
<feature type="transmembrane region" description="Helical" evidence="1">
    <location>
        <begin position="147"/>
        <end position="175"/>
    </location>
</feature>
<dbReference type="GO" id="GO:0008237">
    <property type="term" value="F:metallopeptidase activity"/>
    <property type="evidence" value="ECO:0007669"/>
    <property type="project" value="UniProtKB-KW"/>
</dbReference>
<dbReference type="EMBL" id="CP034759">
    <property type="protein sequence ID" value="QBG34991.1"/>
    <property type="molecule type" value="Genomic_DNA"/>
</dbReference>
<dbReference type="InterPro" id="IPR003675">
    <property type="entry name" value="Rce1/LyrA-like_dom"/>
</dbReference>
<dbReference type="OrthoDB" id="9805801at2"/>
<dbReference type="GO" id="GO:0006508">
    <property type="term" value="P:proteolysis"/>
    <property type="evidence" value="ECO:0007669"/>
    <property type="project" value="UniProtKB-KW"/>
</dbReference>
<dbReference type="KEGG" id="lsd:EMK97_04190"/>
<keyword evidence="1" id="KW-1133">Transmembrane helix</keyword>
<feature type="transmembrane region" description="Helical" evidence="1">
    <location>
        <begin position="71"/>
        <end position="93"/>
    </location>
</feature>
<name>A0A4P6P1J1_9GAMM</name>
<keyword evidence="3" id="KW-0645">Protease</keyword>
<dbReference type="AlphaFoldDB" id="A0A4P6P1J1"/>
<proteinExistence type="predicted"/>
<dbReference type="GO" id="GO:0080120">
    <property type="term" value="P:CAAX-box protein maturation"/>
    <property type="evidence" value="ECO:0007669"/>
    <property type="project" value="UniProtKB-ARBA"/>
</dbReference>
<keyword evidence="3" id="KW-0378">Hydrolase</keyword>
<dbReference type="GO" id="GO:0004175">
    <property type="term" value="F:endopeptidase activity"/>
    <property type="evidence" value="ECO:0007669"/>
    <property type="project" value="UniProtKB-ARBA"/>
</dbReference>
<feature type="transmembrane region" description="Helical" evidence="1">
    <location>
        <begin position="31"/>
        <end position="50"/>
    </location>
</feature>